<evidence type="ECO:0000256" key="9">
    <source>
        <dbReference type="ARBA" id="ARBA00047944"/>
    </source>
</evidence>
<protein>
    <recommendedName>
        <fullName evidence="10">Ribosomal RNA small subunit methyltransferase E</fullName>
        <ecNumber evidence="10">2.1.1.193</ecNumber>
    </recommendedName>
</protein>
<comment type="subcellular location">
    <subcellularLocation>
        <location evidence="1 10">Cytoplasm</location>
    </subcellularLocation>
</comment>
<comment type="function">
    <text evidence="8 10">Specifically methylates the N3 position of the uracil ring of uridine 1498 (m3U1498) in 16S rRNA. Acts on the fully assembled 30S ribosomal subunit.</text>
</comment>
<dbReference type="Proteomes" id="UP000198744">
    <property type="component" value="Unassembled WGS sequence"/>
</dbReference>
<evidence type="ECO:0000313" key="14">
    <source>
        <dbReference type="Proteomes" id="UP000198744"/>
    </source>
</evidence>
<dbReference type="InterPro" id="IPR046886">
    <property type="entry name" value="RsmE_MTase_dom"/>
</dbReference>
<keyword evidence="14" id="KW-1185">Reference proteome</keyword>
<evidence type="ECO:0000256" key="2">
    <source>
        <dbReference type="ARBA" id="ARBA00005528"/>
    </source>
</evidence>
<evidence type="ECO:0000256" key="10">
    <source>
        <dbReference type="PIRNR" id="PIRNR015601"/>
    </source>
</evidence>
<evidence type="ECO:0000256" key="3">
    <source>
        <dbReference type="ARBA" id="ARBA00022490"/>
    </source>
</evidence>
<dbReference type="AlphaFoldDB" id="A0A1H8AI86"/>
<dbReference type="NCBIfam" id="TIGR00046">
    <property type="entry name" value="RsmE family RNA methyltransferase"/>
    <property type="match status" value="1"/>
</dbReference>
<evidence type="ECO:0000256" key="4">
    <source>
        <dbReference type="ARBA" id="ARBA00022552"/>
    </source>
</evidence>
<keyword evidence="7 10" id="KW-0949">S-adenosyl-L-methionine</keyword>
<dbReference type="EC" id="2.1.1.193" evidence="10"/>
<dbReference type="STRING" id="43775.SAMN04489760_13627"/>
<dbReference type="GO" id="GO:0070042">
    <property type="term" value="F:rRNA (uridine-N3-)-methyltransferase activity"/>
    <property type="evidence" value="ECO:0007669"/>
    <property type="project" value="TreeGrafter"/>
</dbReference>
<dbReference type="InterPro" id="IPR015947">
    <property type="entry name" value="PUA-like_sf"/>
</dbReference>
<reference evidence="13 14" key="1">
    <citation type="submission" date="2016-10" db="EMBL/GenBank/DDBJ databases">
        <authorList>
            <person name="de Groot N.N."/>
        </authorList>
    </citation>
    <scope>NUCLEOTIDE SEQUENCE [LARGE SCALE GENOMIC DNA]</scope>
    <source>
        <strain evidence="13 14">DSM 8423</strain>
    </source>
</reference>
<dbReference type="CDD" id="cd18084">
    <property type="entry name" value="RsmE-like"/>
    <property type="match status" value="1"/>
</dbReference>
<dbReference type="GO" id="GO:0005737">
    <property type="term" value="C:cytoplasm"/>
    <property type="evidence" value="ECO:0007669"/>
    <property type="project" value="UniProtKB-SubCell"/>
</dbReference>
<dbReference type="SUPFAM" id="SSF88697">
    <property type="entry name" value="PUA domain-like"/>
    <property type="match status" value="1"/>
</dbReference>
<accession>A0A1H8AI86</accession>
<evidence type="ECO:0000256" key="1">
    <source>
        <dbReference type="ARBA" id="ARBA00004496"/>
    </source>
</evidence>
<keyword evidence="4 10" id="KW-0698">rRNA processing</keyword>
<dbReference type="PIRSF" id="PIRSF015601">
    <property type="entry name" value="MTase_slr0722"/>
    <property type="match status" value="1"/>
</dbReference>
<dbReference type="Gene3D" id="3.40.1280.10">
    <property type="match status" value="1"/>
</dbReference>
<gene>
    <name evidence="13" type="ORF">SAMN04489760_13627</name>
</gene>
<dbReference type="PANTHER" id="PTHR30027">
    <property type="entry name" value="RIBOSOMAL RNA SMALL SUBUNIT METHYLTRANSFERASE E"/>
    <property type="match status" value="1"/>
</dbReference>
<evidence type="ECO:0000313" key="13">
    <source>
        <dbReference type="EMBL" id="SEM70512.1"/>
    </source>
</evidence>
<keyword evidence="5 10" id="KW-0489">Methyltransferase</keyword>
<feature type="domain" description="Ribosomal RNA small subunit methyltransferase E methyltransferase" evidence="11">
    <location>
        <begin position="75"/>
        <end position="240"/>
    </location>
</feature>
<dbReference type="PANTHER" id="PTHR30027:SF3">
    <property type="entry name" value="16S RRNA (URACIL(1498)-N(3))-METHYLTRANSFERASE"/>
    <property type="match status" value="1"/>
</dbReference>
<evidence type="ECO:0000256" key="6">
    <source>
        <dbReference type="ARBA" id="ARBA00022679"/>
    </source>
</evidence>
<dbReference type="Pfam" id="PF04452">
    <property type="entry name" value="Methyltrans_RNA"/>
    <property type="match status" value="1"/>
</dbReference>
<organism evidence="13 14">
    <name type="scientific">Syntrophus gentianae</name>
    <dbReference type="NCBI Taxonomy" id="43775"/>
    <lineage>
        <taxon>Bacteria</taxon>
        <taxon>Pseudomonadati</taxon>
        <taxon>Thermodesulfobacteriota</taxon>
        <taxon>Syntrophia</taxon>
        <taxon>Syntrophales</taxon>
        <taxon>Syntrophaceae</taxon>
        <taxon>Syntrophus</taxon>
    </lineage>
</organism>
<dbReference type="Pfam" id="PF20260">
    <property type="entry name" value="PUA_4"/>
    <property type="match status" value="1"/>
</dbReference>
<dbReference type="InterPro" id="IPR046887">
    <property type="entry name" value="RsmE_PUA-like"/>
</dbReference>
<feature type="domain" description="Ribosomal RNA small subunit methyltransferase E PUA-like" evidence="12">
    <location>
        <begin position="23"/>
        <end position="66"/>
    </location>
</feature>
<keyword evidence="3 10" id="KW-0963">Cytoplasm</keyword>
<comment type="catalytic activity">
    <reaction evidence="9 10">
        <text>uridine(1498) in 16S rRNA + S-adenosyl-L-methionine = N(3)-methyluridine(1498) in 16S rRNA + S-adenosyl-L-homocysteine + H(+)</text>
        <dbReference type="Rhea" id="RHEA:42920"/>
        <dbReference type="Rhea" id="RHEA-COMP:10283"/>
        <dbReference type="Rhea" id="RHEA-COMP:10284"/>
        <dbReference type="ChEBI" id="CHEBI:15378"/>
        <dbReference type="ChEBI" id="CHEBI:57856"/>
        <dbReference type="ChEBI" id="CHEBI:59789"/>
        <dbReference type="ChEBI" id="CHEBI:65315"/>
        <dbReference type="ChEBI" id="CHEBI:74502"/>
        <dbReference type="EC" id="2.1.1.193"/>
    </reaction>
</comment>
<evidence type="ECO:0000259" key="12">
    <source>
        <dbReference type="Pfam" id="PF20260"/>
    </source>
</evidence>
<dbReference type="GO" id="GO:0070475">
    <property type="term" value="P:rRNA base methylation"/>
    <property type="evidence" value="ECO:0007669"/>
    <property type="project" value="TreeGrafter"/>
</dbReference>
<dbReference type="InterPro" id="IPR029026">
    <property type="entry name" value="tRNA_m1G_MTases_N"/>
</dbReference>
<dbReference type="NCBIfam" id="NF008692">
    <property type="entry name" value="PRK11713.1-5"/>
    <property type="match status" value="1"/>
</dbReference>
<dbReference type="EMBL" id="FOBS01000036">
    <property type="protein sequence ID" value="SEM70512.1"/>
    <property type="molecule type" value="Genomic_DNA"/>
</dbReference>
<evidence type="ECO:0000256" key="7">
    <source>
        <dbReference type="ARBA" id="ARBA00022691"/>
    </source>
</evidence>
<evidence type="ECO:0000256" key="8">
    <source>
        <dbReference type="ARBA" id="ARBA00025699"/>
    </source>
</evidence>
<comment type="similarity">
    <text evidence="2 10">Belongs to the RNA methyltransferase RsmE family.</text>
</comment>
<dbReference type="InterPro" id="IPR029028">
    <property type="entry name" value="Alpha/beta_knot_MTases"/>
</dbReference>
<name>A0A1H8AI86_9BACT</name>
<proteinExistence type="inferred from homology"/>
<evidence type="ECO:0000259" key="11">
    <source>
        <dbReference type="Pfam" id="PF04452"/>
    </source>
</evidence>
<sequence length="252" mass="27708">MTLPRLYYPGPLTVGGRCRLVEADLHYIRSVLRMKPGSRLFLFDGLGQEFSAVVENISADQALVEIVDKSAAPARPARISLIQALPKAQKMDFIVQKATELGIDEIRPFSSERSIPALTAEKAHQKTDRWRKIAREAAKQCRRSDVPTITEIQDFPEMLKTVEPESAKMIFWEGESRLGLKEALQRFPQARVFSILVGPEGGLAAEEVEAAIASGFVSVSLGKQILKVETAAIAILAILQYEAGLFEASSGK</sequence>
<evidence type="ECO:0000256" key="5">
    <source>
        <dbReference type="ARBA" id="ARBA00022603"/>
    </source>
</evidence>
<dbReference type="SUPFAM" id="SSF75217">
    <property type="entry name" value="alpha/beta knot"/>
    <property type="match status" value="1"/>
</dbReference>
<dbReference type="InterPro" id="IPR006700">
    <property type="entry name" value="RsmE"/>
</dbReference>
<keyword evidence="6 10" id="KW-0808">Transferase</keyword>